<reference evidence="1" key="1">
    <citation type="submission" date="2018-05" db="EMBL/GenBank/DDBJ databases">
        <authorList>
            <person name="Lanie J.A."/>
            <person name="Ng W.-L."/>
            <person name="Kazmierczak K.M."/>
            <person name="Andrzejewski T.M."/>
            <person name="Davidsen T.M."/>
            <person name="Wayne K.J."/>
            <person name="Tettelin H."/>
            <person name="Glass J.I."/>
            <person name="Rusch D."/>
            <person name="Podicherti R."/>
            <person name="Tsui H.-C.T."/>
            <person name="Winkler M.E."/>
        </authorList>
    </citation>
    <scope>NUCLEOTIDE SEQUENCE</scope>
</reference>
<organism evidence="1">
    <name type="scientific">marine metagenome</name>
    <dbReference type="NCBI Taxonomy" id="408172"/>
    <lineage>
        <taxon>unclassified sequences</taxon>
        <taxon>metagenomes</taxon>
        <taxon>ecological metagenomes</taxon>
    </lineage>
</organism>
<dbReference type="AlphaFoldDB" id="A0A382UH91"/>
<dbReference type="PANTHER" id="PTHR20883:SF48">
    <property type="entry name" value="ECTOINE DIOXYGENASE"/>
    <property type="match status" value="1"/>
</dbReference>
<evidence type="ECO:0000313" key="1">
    <source>
        <dbReference type="EMBL" id="SVD33636.1"/>
    </source>
</evidence>
<proteinExistence type="predicted"/>
<dbReference type="EMBL" id="UINC01144244">
    <property type="protein sequence ID" value="SVD33636.1"/>
    <property type="molecule type" value="Genomic_DNA"/>
</dbReference>
<sequence length="241" mass="27992">MHLEMKSGHLKESQLNFYRQNGYCLVENVVSKEDCRLLIAEANRAAKGKYNLHLNMHQSPEFHKIHIRKDILAMADQLCEHRMIPIGSVFYFFQPNSTVDSSVWHQDNFAPKAPHGSYLVIGLALDDADENNGALTVVPRTNFLGDLPVVSKSYLTKDKTGETLQKYPAGMECKIPEGYEPVQLTYKRGDIIFLHGHIIHRGNKNSHPERWRRKIYMHYIKNEHPFWPGWNARRQLIDRED</sequence>
<gene>
    <name evidence="1" type="ORF">METZ01_LOCUS386490</name>
</gene>
<accession>A0A382UH91</accession>
<dbReference type="PANTHER" id="PTHR20883">
    <property type="entry name" value="PHYTANOYL-COA DIOXYGENASE DOMAIN CONTAINING 1"/>
    <property type="match status" value="1"/>
</dbReference>
<name>A0A382UH91_9ZZZZ</name>
<dbReference type="GO" id="GO:0016491">
    <property type="term" value="F:oxidoreductase activity"/>
    <property type="evidence" value="ECO:0007669"/>
    <property type="project" value="UniProtKB-ARBA"/>
</dbReference>
<protein>
    <recommendedName>
        <fullName evidence="2">Phytanoyl-CoA dioxygenase</fullName>
    </recommendedName>
</protein>
<dbReference type="SUPFAM" id="SSF51197">
    <property type="entry name" value="Clavaminate synthase-like"/>
    <property type="match status" value="1"/>
</dbReference>
<evidence type="ECO:0008006" key="2">
    <source>
        <dbReference type="Google" id="ProtNLM"/>
    </source>
</evidence>
<dbReference type="GO" id="GO:0046872">
    <property type="term" value="F:metal ion binding"/>
    <property type="evidence" value="ECO:0007669"/>
    <property type="project" value="UniProtKB-ARBA"/>
</dbReference>
<dbReference type="Pfam" id="PF05721">
    <property type="entry name" value="PhyH"/>
    <property type="match status" value="1"/>
</dbReference>
<dbReference type="InterPro" id="IPR008775">
    <property type="entry name" value="Phytyl_CoA_dOase-like"/>
</dbReference>
<dbReference type="Gene3D" id="2.60.120.620">
    <property type="entry name" value="q2cbj1_9rhob like domain"/>
    <property type="match status" value="1"/>
</dbReference>